<evidence type="ECO:0000256" key="9">
    <source>
        <dbReference type="ARBA" id="ARBA00023004"/>
    </source>
</evidence>
<sequence>MLTKTLKHLINNKTNCMQPTSLLLKRFISASVENDKFVVIQEETDVDVTLNPSKEPLKFPGVWLRDNCYCEQCFHPTSKSRKHDWDKFDVKVKVEKLQINNDSKQLIVNWSDKHQSVYDLKWLQERAFNDKRREQYLNDFYRPKPKHWQGSEFENIVETLEFKDVMNSDEALQKWLEALAVRGVVMIQNSPLEKTVVRQLAERVGFIRRTTYGEEFIVQSKPGAKNFAYLSDPLPLHTDLPYYEYKPSCNILHCMVQSKSQGGSNLLVDAFHIADRMKQEHPEEYKILTETLVDWNDIGSEDDKHFHNIWRAPVICLDKDGNYTRINHSIPQRDSHFSVPLSEVIPWYEAYEKFVRLARKDAYAFKTKPGNVLTFNNIRLLHGREGYDDTEENVRYIVGAYLDWDIIYSKLRVLKTARKGN</sequence>
<dbReference type="InterPro" id="IPR003819">
    <property type="entry name" value="TauD/TfdA-like"/>
</dbReference>
<evidence type="ECO:0000259" key="11">
    <source>
        <dbReference type="Pfam" id="PF06155"/>
    </source>
</evidence>
<protein>
    <recommendedName>
        <fullName evidence="14">Gamma-butyrobetaine dioxygenase</fullName>
    </recommendedName>
</protein>
<keyword evidence="7" id="KW-0223">Dioxygenase</keyword>
<dbReference type="SUPFAM" id="SSF51197">
    <property type="entry name" value="Clavaminate synthase-like"/>
    <property type="match status" value="1"/>
</dbReference>
<comment type="caution">
    <text evidence="12">The sequence shown here is derived from an EMBL/GenBank/DDBJ whole genome shotgun (WGS) entry which is preliminary data.</text>
</comment>
<keyword evidence="9" id="KW-0408">Iron</keyword>
<dbReference type="InterPro" id="IPR010376">
    <property type="entry name" value="GBBH-like_N"/>
</dbReference>
<evidence type="ECO:0000256" key="3">
    <source>
        <dbReference type="ARBA" id="ARBA00005022"/>
    </source>
</evidence>
<evidence type="ECO:0000259" key="10">
    <source>
        <dbReference type="Pfam" id="PF02668"/>
    </source>
</evidence>
<comment type="similarity">
    <text evidence="4">Belongs to the gamma-BBH/TMLD family.</text>
</comment>
<dbReference type="CDD" id="cd00250">
    <property type="entry name" value="CAS_like"/>
    <property type="match status" value="1"/>
</dbReference>
<evidence type="ECO:0000313" key="13">
    <source>
        <dbReference type="Proteomes" id="UP000037069"/>
    </source>
</evidence>
<keyword evidence="6" id="KW-0124">Carnitine biosynthesis</keyword>
<evidence type="ECO:0000256" key="8">
    <source>
        <dbReference type="ARBA" id="ARBA00023002"/>
    </source>
</evidence>
<dbReference type="GO" id="GO:0005739">
    <property type="term" value="C:mitochondrion"/>
    <property type="evidence" value="ECO:0007669"/>
    <property type="project" value="TreeGrafter"/>
</dbReference>
<keyword evidence="13" id="KW-1185">Reference proteome</keyword>
<feature type="domain" description="TauD/TfdA-like" evidence="10">
    <location>
        <begin position="159"/>
        <end position="401"/>
    </location>
</feature>
<dbReference type="Pfam" id="PF06155">
    <property type="entry name" value="GBBH-like_N"/>
    <property type="match status" value="1"/>
</dbReference>
<organism evidence="12 13">
    <name type="scientific">Lucilia cuprina</name>
    <name type="common">Green bottle fly</name>
    <name type="synonym">Australian sheep blowfly</name>
    <dbReference type="NCBI Taxonomy" id="7375"/>
    <lineage>
        <taxon>Eukaryota</taxon>
        <taxon>Metazoa</taxon>
        <taxon>Ecdysozoa</taxon>
        <taxon>Arthropoda</taxon>
        <taxon>Hexapoda</taxon>
        <taxon>Insecta</taxon>
        <taxon>Pterygota</taxon>
        <taxon>Neoptera</taxon>
        <taxon>Endopterygota</taxon>
        <taxon>Diptera</taxon>
        <taxon>Brachycera</taxon>
        <taxon>Muscomorpha</taxon>
        <taxon>Oestroidea</taxon>
        <taxon>Calliphoridae</taxon>
        <taxon>Luciliinae</taxon>
        <taxon>Lucilia</taxon>
    </lineage>
</organism>
<dbReference type="FunFam" id="3.30.2020.30:FF:000002">
    <property type="entry name" value="Putative gamma-butyrobetaine dioxygenase"/>
    <property type="match status" value="1"/>
</dbReference>
<keyword evidence="8" id="KW-0560">Oxidoreductase</keyword>
<dbReference type="EMBL" id="JRES01000902">
    <property type="protein sequence ID" value="KNC27458.1"/>
    <property type="molecule type" value="Genomic_DNA"/>
</dbReference>
<dbReference type="InterPro" id="IPR038492">
    <property type="entry name" value="GBBH-like_N_sf"/>
</dbReference>
<dbReference type="GO" id="GO:0045329">
    <property type="term" value="P:carnitine biosynthetic process"/>
    <property type="evidence" value="ECO:0007669"/>
    <property type="project" value="UniProtKB-UniPathway"/>
</dbReference>
<dbReference type="InterPro" id="IPR042098">
    <property type="entry name" value="TauD-like_sf"/>
</dbReference>
<comment type="cofactor">
    <cofactor evidence="1">
        <name>Fe(2+)</name>
        <dbReference type="ChEBI" id="CHEBI:29033"/>
    </cofactor>
</comment>
<comment type="pathway">
    <text evidence="3">Amine and polyamine biosynthesis; carnitine biosynthesis.</text>
</comment>
<comment type="cofactor">
    <cofactor evidence="2">
        <name>L-ascorbate</name>
        <dbReference type="ChEBI" id="CHEBI:38290"/>
    </cofactor>
</comment>
<dbReference type="OMA" id="VHITWPN"/>
<dbReference type="GO" id="GO:0016706">
    <property type="term" value="F:2-oxoglutarate-dependent dioxygenase activity"/>
    <property type="evidence" value="ECO:0007669"/>
    <property type="project" value="UniProtKB-ARBA"/>
</dbReference>
<proteinExistence type="inferred from homology"/>
<feature type="domain" description="Gamma-butyrobetaine hydroxylase-like N-terminal" evidence="11">
    <location>
        <begin position="57"/>
        <end position="123"/>
    </location>
</feature>
<dbReference type="GO" id="GO:0046872">
    <property type="term" value="F:metal ion binding"/>
    <property type="evidence" value="ECO:0007669"/>
    <property type="project" value="UniProtKB-KW"/>
</dbReference>
<evidence type="ECO:0000256" key="5">
    <source>
        <dbReference type="ARBA" id="ARBA00022723"/>
    </source>
</evidence>
<dbReference type="Proteomes" id="UP000037069">
    <property type="component" value="Unassembled WGS sequence"/>
</dbReference>
<dbReference type="Gene3D" id="3.30.2020.30">
    <property type="match status" value="1"/>
</dbReference>
<evidence type="ECO:0000256" key="2">
    <source>
        <dbReference type="ARBA" id="ARBA00001961"/>
    </source>
</evidence>
<dbReference type="OrthoDB" id="406634at2759"/>
<dbReference type="PANTHER" id="PTHR10696:SF33">
    <property type="entry name" value="GAMMA-BUTYROBETAINE DIOXYGENASE"/>
    <property type="match status" value="1"/>
</dbReference>
<accession>A0A0L0C500</accession>
<evidence type="ECO:0000256" key="6">
    <source>
        <dbReference type="ARBA" id="ARBA00022873"/>
    </source>
</evidence>
<reference evidence="12 13" key="1">
    <citation type="journal article" date="2015" name="Nat. Commun.">
        <title>Lucilia cuprina genome unlocks parasitic fly biology to underpin future interventions.</title>
        <authorList>
            <person name="Anstead C.A."/>
            <person name="Korhonen P.K."/>
            <person name="Young N.D."/>
            <person name="Hall R.S."/>
            <person name="Jex A.R."/>
            <person name="Murali S.C."/>
            <person name="Hughes D.S."/>
            <person name="Lee S.F."/>
            <person name="Perry T."/>
            <person name="Stroehlein A.J."/>
            <person name="Ansell B.R."/>
            <person name="Breugelmans B."/>
            <person name="Hofmann A."/>
            <person name="Qu J."/>
            <person name="Dugan S."/>
            <person name="Lee S.L."/>
            <person name="Chao H."/>
            <person name="Dinh H."/>
            <person name="Han Y."/>
            <person name="Doddapaneni H.V."/>
            <person name="Worley K.C."/>
            <person name="Muzny D.M."/>
            <person name="Ioannidis P."/>
            <person name="Waterhouse R.M."/>
            <person name="Zdobnov E.M."/>
            <person name="James P.J."/>
            <person name="Bagnall N.H."/>
            <person name="Kotze A.C."/>
            <person name="Gibbs R.A."/>
            <person name="Richards S."/>
            <person name="Batterham P."/>
            <person name="Gasser R.B."/>
        </authorList>
    </citation>
    <scope>NUCLEOTIDE SEQUENCE [LARGE SCALE GENOMIC DNA]</scope>
    <source>
        <strain evidence="12 13">LS</strain>
        <tissue evidence="12">Full body</tissue>
    </source>
</reference>
<dbReference type="STRING" id="7375.A0A0L0C500"/>
<dbReference type="InterPro" id="IPR050411">
    <property type="entry name" value="AlphaKG_dependent_hydroxylases"/>
</dbReference>
<dbReference type="AlphaFoldDB" id="A0A0L0C500"/>
<dbReference type="FunFam" id="3.60.130.10:FF:000001">
    <property type="entry name" value="Trimethyllysine dioxygenase, mitochondrial"/>
    <property type="match status" value="1"/>
</dbReference>
<dbReference type="PANTHER" id="PTHR10696">
    <property type="entry name" value="GAMMA-BUTYROBETAINE HYDROXYLASE-RELATED"/>
    <property type="match status" value="1"/>
</dbReference>
<evidence type="ECO:0000256" key="4">
    <source>
        <dbReference type="ARBA" id="ARBA00008654"/>
    </source>
</evidence>
<name>A0A0L0C500_LUCCU</name>
<evidence type="ECO:0000256" key="7">
    <source>
        <dbReference type="ARBA" id="ARBA00022964"/>
    </source>
</evidence>
<keyword evidence="5" id="KW-0479">Metal-binding</keyword>
<evidence type="ECO:0000256" key="1">
    <source>
        <dbReference type="ARBA" id="ARBA00001954"/>
    </source>
</evidence>
<gene>
    <name evidence="12" type="ORF">FF38_06525</name>
</gene>
<evidence type="ECO:0008006" key="14">
    <source>
        <dbReference type="Google" id="ProtNLM"/>
    </source>
</evidence>
<dbReference type="Gene3D" id="3.60.130.10">
    <property type="entry name" value="Clavaminate synthase-like"/>
    <property type="match status" value="1"/>
</dbReference>
<dbReference type="UniPathway" id="UPA00118"/>
<dbReference type="Pfam" id="PF02668">
    <property type="entry name" value="TauD"/>
    <property type="match status" value="1"/>
</dbReference>
<evidence type="ECO:0000313" key="12">
    <source>
        <dbReference type="EMBL" id="KNC27458.1"/>
    </source>
</evidence>